<accession>A0AAU9Y0K8</accession>
<dbReference type="InterPro" id="IPR011050">
    <property type="entry name" value="Pectin_lyase_fold/virulence"/>
</dbReference>
<sequence>MAMISDSLIVSNIKKKKALLISPKYCIKMVNVTLMSFKIGLHIGSSKPKNCSFPIDVLIENCTFVDNIYDTILTFYDPTSVKLFIRNTRFISSNHTVEVFQKKKNYAISLKIPLLENITSTKAVIELENNVFHYRPPSYFSLLFEGEKNVTIRRSHFRNCISAYGRQWINKKSGYFYQKITGAIAVLFSPDKPQRLGCMNSHMSQEVHPSWTNNSRILFEDTNFEDNFGVAVGAVYISNGFATFRRCIFRNNFGIQRAGHVYCAYGTGRIYLVDCSFFRTKKNVTLGNMAASKTGTFIYSESAGSLKLVNTSMMSTVTNRSTYPILDIASGGFVDIDQNSEIKCSEGQKLLLENNTHLQYTEKNKSACILNVTSLRYYCRSCAPGYYGLKRGASRGLVVAYLIHCLRCPFRATRIENNIAAKPNFWGYPTSTHPRSLEFLASPEDYCPSIATTYYNSCQGTLWGQCAKGFTETLFSTECRNSTECGNYFVWIVTMVLTILLALYLLIKPPLLIILRNQIFWFINSKQNQEEDNLNNTIDDGEHPDSGYLKITFYFYQAAETVMVGAMDKLIGKIPFIHFVISAHNFHVQSVNEILGCPFAGLTAVTKELLLSGTLFLTMALSSFMAWIMLLMSLWARKSRPLSIIWPLSWKCCCLDTKAL</sequence>
<organism evidence="2 3">
    <name type="scientific">Pocillopora meandrina</name>
    <dbReference type="NCBI Taxonomy" id="46732"/>
    <lineage>
        <taxon>Eukaryota</taxon>
        <taxon>Metazoa</taxon>
        <taxon>Cnidaria</taxon>
        <taxon>Anthozoa</taxon>
        <taxon>Hexacorallia</taxon>
        <taxon>Scleractinia</taxon>
        <taxon>Astrocoeniina</taxon>
        <taxon>Pocilloporidae</taxon>
        <taxon>Pocillopora</taxon>
    </lineage>
</organism>
<evidence type="ECO:0000313" key="2">
    <source>
        <dbReference type="EMBL" id="CAH3162293.1"/>
    </source>
</evidence>
<keyword evidence="1" id="KW-0472">Membrane</keyword>
<proteinExistence type="predicted"/>
<keyword evidence="1" id="KW-0812">Transmembrane</keyword>
<dbReference type="EMBL" id="CALNXJ010000084">
    <property type="protein sequence ID" value="CAH3162293.1"/>
    <property type="molecule type" value="Genomic_DNA"/>
</dbReference>
<feature type="transmembrane region" description="Helical" evidence="1">
    <location>
        <begin position="488"/>
        <end position="507"/>
    </location>
</feature>
<reference evidence="2 3" key="1">
    <citation type="submission" date="2022-05" db="EMBL/GenBank/DDBJ databases">
        <authorList>
            <consortium name="Genoscope - CEA"/>
            <person name="William W."/>
        </authorList>
    </citation>
    <scope>NUCLEOTIDE SEQUENCE [LARGE SCALE GENOMIC DNA]</scope>
</reference>
<evidence type="ECO:0008006" key="4">
    <source>
        <dbReference type="Google" id="ProtNLM"/>
    </source>
</evidence>
<gene>
    <name evidence="2" type="ORF">PMEA_00034185</name>
</gene>
<protein>
    <recommendedName>
        <fullName evidence="4">Right handed beta helix domain-containing protein</fullName>
    </recommendedName>
</protein>
<keyword evidence="1" id="KW-1133">Transmembrane helix</keyword>
<feature type="transmembrane region" description="Helical" evidence="1">
    <location>
        <begin position="615"/>
        <end position="636"/>
    </location>
</feature>
<name>A0AAU9Y0K8_9CNID</name>
<dbReference type="AlphaFoldDB" id="A0AAU9Y0K8"/>
<evidence type="ECO:0000256" key="1">
    <source>
        <dbReference type="SAM" id="Phobius"/>
    </source>
</evidence>
<dbReference type="Proteomes" id="UP001159428">
    <property type="component" value="Unassembled WGS sequence"/>
</dbReference>
<evidence type="ECO:0000313" key="3">
    <source>
        <dbReference type="Proteomes" id="UP001159428"/>
    </source>
</evidence>
<keyword evidence="3" id="KW-1185">Reference proteome</keyword>
<comment type="caution">
    <text evidence="2">The sequence shown here is derived from an EMBL/GenBank/DDBJ whole genome shotgun (WGS) entry which is preliminary data.</text>
</comment>
<dbReference type="SUPFAM" id="SSF51126">
    <property type="entry name" value="Pectin lyase-like"/>
    <property type="match status" value="1"/>
</dbReference>